<evidence type="ECO:0000256" key="3">
    <source>
        <dbReference type="SAM" id="SignalP"/>
    </source>
</evidence>
<dbReference type="InterPro" id="IPR001087">
    <property type="entry name" value="GDSL"/>
</dbReference>
<dbReference type="OrthoDB" id="1600564at2759"/>
<dbReference type="PANTHER" id="PTHR45648">
    <property type="entry name" value="GDSL LIPASE/ACYLHYDROLASE FAMILY PROTEIN (AFU_ORTHOLOGUE AFUA_4G14700)"/>
    <property type="match status" value="1"/>
</dbReference>
<dbReference type="CDD" id="cd01846">
    <property type="entry name" value="fatty_acyltransferase_like"/>
    <property type="match status" value="1"/>
</dbReference>
<dbReference type="VEuPathDB" id="FungiDB:PTTG_12724"/>
<dbReference type="Proteomes" id="UP000005240">
    <property type="component" value="Unassembled WGS sequence"/>
</dbReference>
<evidence type="ECO:0000313" key="5">
    <source>
        <dbReference type="EnsemblFungi" id="PTTG_12724-t43_1-p1"/>
    </source>
</evidence>
<evidence type="ECO:0000313" key="4">
    <source>
        <dbReference type="EMBL" id="OAV99550.1"/>
    </source>
</evidence>
<keyword evidence="1" id="KW-0378">Hydrolase</keyword>
<dbReference type="EnsemblFungi" id="PTTG_12724-t43_1">
    <property type="protein sequence ID" value="PTTG_12724-t43_1-p1"/>
    <property type="gene ID" value="PTTG_12724"/>
</dbReference>
<gene>
    <name evidence="4" type="ORF">PTTG_12724</name>
</gene>
<dbReference type="AlphaFoldDB" id="A0A180H3H9"/>
<dbReference type="PANTHER" id="PTHR45648:SF22">
    <property type="entry name" value="GDSL LIPASE_ACYLHYDROLASE FAMILY PROTEIN (AFU_ORTHOLOGUE AFUA_4G14700)"/>
    <property type="match status" value="1"/>
</dbReference>
<reference evidence="4" key="1">
    <citation type="submission" date="2009-11" db="EMBL/GenBank/DDBJ databases">
        <authorList>
            <consortium name="The Broad Institute Genome Sequencing Platform"/>
            <person name="Ward D."/>
            <person name="Feldgarden M."/>
            <person name="Earl A."/>
            <person name="Young S.K."/>
            <person name="Zeng Q."/>
            <person name="Koehrsen M."/>
            <person name="Alvarado L."/>
            <person name="Berlin A."/>
            <person name="Bochicchio J."/>
            <person name="Borenstein D."/>
            <person name="Chapman S.B."/>
            <person name="Chen Z."/>
            <person name="Engels R."/>
            <person name="Freedman E."/>
            <person name="Gellesch M."/>
            <person name="Goldberg J."/>
            <person name="Griggs A."/>
            <person name="Gujja S."/>
            <person name="Heilman E."/>
            <person name="Heiman D."/>
            <person name="Hepburn T."/>
            <person name="Howarth C."/>
            <person name="Jen D."/>
            <person name="Larson L."/>
            <person name="Lewis B."/>
            <person name="Mehta T."/>
            <person name="Park D."/>
            <person name="Pearson M."/>
            <person name="Roberts A."/>
            <person name="Saif S."/>
            <person name="Shea T."/>
            <person name="Shenoy N."/>
            <person name="Sisk P."/>
            <person name="Stolte C."/>
            <person name="Sykes S."/>
            <person name="Thomson T."/>
            <person name="Walk T."/>
            <person name="White J."/>
            <person name="Yandava C."/>
            <person name="Izard J."/>
            <person name="Baranova O.V."/>
            <person name="Blanton J.M."/>
            <person name="Tanner A.C."/>
            <person name="Dewhirst F.E."/>
            <person name="Haas B."/>
            <person name="Nusbaum C."/>
            <person name="Birren B."/>
        </authorList>
    </citation>
    <scope>NUCLEOTIDE SEQUENCE [LARGE SCALE GENOMIC DNA]</scope>
    <source>
        <strain evidence="4">1-1 BBBD Race 1</strain>
    </source>
</reference>
<reference evidence="5 6" key="3">
    <citation type="journal article" date="2017" name="G3 (Bethesda)">
        <title>Comparative analysis highlights variable genome content of wheat rusts and divergence of the mating loci.</title>
        <authorList>
            <person name="Cuomo C.A."/>
            <person name="Bakkeren G."/>
            <person name="Khalil H.B."/>
            <person name="Panwar V."/>
            <person name="Joly D."/>
            <person name="Linning R."/>
            <person name="Sakthikumar S."/>
            <person name="Song X."/>
            <person name="Adiconis X."/>
            <person name="Fan L."/>
            <person name="Goldberg J.M."/>
            <person name="Levin J.Z."/>
            <person name="Young S."/>
            <person name="Zeng Q."/>
            <person name="Anikster Y."/>
            <person name="Bruce M."/>
            <person name="Wang M."/>
            <person name="Yin C."/>
            <person name="McCallum B."/>
            <person name="Szabo L.J."/>
            <person name="Hulbert S."/>
            <person name="Chen X."/>
            <person name="Fellers J.P."/>
        </authorList>
    </citation>
    <scope>NUCLEOTIDE SEQUENCE</scope>
    <source>
        <strain evidence="6">Isolate 1-1 / race 1 (BBBD)</strain>
        <strain evidence="5">isolate 1-1 / race 1 (BBBD)</strain>
    </source>
</reference>
<dbReference type="InterPro" id="IPR036514">
    <property type="entry name" value="SGNH_hydro_sf"/>
</dbReference>
<dbReference type="Gene3D" id="3.40.50.1110">
    <property type="entry name" value="SGNH hydrolase"/>
    <property type="match status" value="1"/>
</dbReference>
<evidence type="ECO:0000256" key="2">
    <source>
        <dbReference type="SAM" id="MobiDB-lite"/>
    </source>
</evidence>
<dbReference type="STRING" id="630390.A0A180H3H9"/>
<keyword evidence="6" id="KW-1185">Reference proteome</keyword>
<dbReference type="Pfam" id="PF00657">
    <property type="entry name" value="Lipase_GDSL"/>
    <property type="match status" value="1"/>
</dbReference>
<accession>A0A180H3H9</accession>
<organism evidence="4">
    <name type="scientific">Puccinia triticina (isolate 1-1 / race 1 (BBBD))</name>
    <name type="common">Brown leaf rust fungus</name>
    <dbReference type="NCBI Taxonomy" id="630390"/>
    <lineage>
        <taxon>Eukaryota</taxon>
        <taxon>Fungi</taxon>
        <taxon>Dikarya</taxon>
        <taxon>Basidiomycota</taxon>
        <taxon>Pucciniomycotina</taxon>
        <taxon>Pucciniomycetes</taxon>
        <taxon>Pucciniales</taxon>
        <taxon>Pucciniaceae</taxon>
        <taxon>Puccinia</taxon>
    </lineage>
</organism>
<keyword evidence="3" id="KW-0732">Signal</keyword>
<evidence type="ECO:0000313" key="6">
    <source>
        <dbReference type="Proteomes" id="UP000005240"/>
    </source>
</evidence>
<feature type="signal peptide" evidence="3">
    <location>
        <begin position="1"/>
        <end position="28"/>
    </location>
</feature>
<dbReference type="InterPro" id="IPR051058">
    <property type="entry name" value="GDSL_Est/Lipase"/>
</dbReference>
<reference evidence="5" key="4">
    <citation type="submission" date="2025-05" db="UniProtKB">
        <authorList>
            <consortium name="EnsemblFungi"/>
        </authorList>
    </citation>
    <scope>IDENTIFICATION</scope>
    <source>
        <strain evidence="5">isolate 1-1 / race 1 (BBBD)</strain>
    </source>
</reference>
<feature type="region of interest" description="Disordered" evidence="2">
    <location>
        <begin position="63"/>
        <end position="84"/>
    </location>
</feature>
<reference evidence="4" key="2">
    <citation type="submission" date="2016-05" db="EMBL/GenBank/DDBJ databases">
        <title>Comparative analysis highlights variable genome content of wheat rusts and divergence of the mating loci.</title>
        <authorList>
            <person name="Cuomo C.A."/>
            <person name="Bakkeren G."/>
            <person name="Szabo L."/>
            <person name="Khalil H."/>
            <person name="Joly D."/>
            <person name="Goldberg J."/>
            <person name="Young S."/>
            <person name="Zeng Q."/>
            <person name="Fellers J."/>
        </authorList>
    </citation>
    <scope>NUCLEOTIDE SEQUENCE [LARGE SCALE GENOMIC DNA]</scope>
    <source>
        <strain evidence="4">1-1 BBBD Race 1</strain>
    </source>
</reference>
<feature type="chain" id="PRO_5008110592" evidence="3">
    <location>
        <begin position="29"/>
        <end position="365"/>
    </location>
</feature>
<evidence type="ECO:0000256" key="1">
    <source>
        <dbReference type="ARBA" id="ARBA00022801"/>
    </source>
</evidence>
<name>A0A180H3H9_PUCT1</name>
<dbReference type="EMBL" id="ADAS02000003">
    <property type="protein sequence ID" value="OAV99550.1"/>
    <property type="molecule type" value="Genomic_DNA"/>
</dbReference>
<protein>
    <submittedName>
        <fullName evidence="5">Lipase_GDSL domain-containing protein</fullName>
    </submittedName>
</protein>
<feature type="compositionally biased region" description="Basic and acidic residues" evidence="2">
    <location>
        <begin position="64"/>
        <end position="73"/>
    </location>
</feature>
<proteinExistence type="predicted"/>
<dbReference type="SUPFAM" id="SSF52266">
    <property type="entry name" value="SGNH hydrolase"/>
    <property type="match status" value="1"/>
</dbReference>
<sequence>MWILSRGMCSRLCGLFILSLQVISKASCVGSFPLHTLAVQESSSPSWTNYSAFVVFGDSYSDNGHPRSPEDQRSLAPKPSSGGRFSDGPVWDEYLARKLSKPAGPNITFLNYAYNGAFIDNRKHKLPVRPVPDTATQIKTYLKDLQKRAEHPVSEKVFGGRILHALWIGINPIIAIWRSEIYGNQTHCDSDTFLDPKLVAQLDTQVEQFSQQLVELLTKPNISQCQADYMIMTIPPLTNTLLASMESSNAAKGNHTIAQHNRQLLGRLTDRFNTKLIEAIQRITPQFFEKRSRITVFDTEQLWNDVSSAPEKFGIKSLDACVTDPRKPPCKKPREHMYWDILHPSTALHESLSTAIMNFLGHLGY</sequence>
<dbReference type="GO" id="GO:0016788">
    <property type="term" value="F:hydrolase activity, acting on ester bonds"/>
    <property type="evidence" value="ECO:0007669"/>
    <property type="project" value="InterPro"/>
</dbReference>